<accession>A0A7C4D7F7</accession>
<name>A0A7C4D7F7_STAMA</name>
<evidence type="ECO:0000313" key="1">
    <source>
        <dbReference type="EMBL" id="HGM58032.1"/>
    </source>
</evidence>
<dbReference type="AlphaFoldDB" id="A0A7C4D7F7"/>
<protein>
    <submittedName>
        <fullName evidence="1">Uncharacterized protein</fullName>
    </submittedName>
</protein>
<organism evidence="1">
    <name type="scientific">Staphylothermus marinus</name>
    <dbReference type="NCBI Taxonomy" id="2280"/>
    <lineage>
        <taxon>Archaea</taxon>
        <taxon>Thermoproteota</taxon>
        <taxon>Thermoprotei</taxon>
        <taxon>Desulfurococcales</taxon>
        <taxon>Desulfurococcaceae</taxon>
        <taxon>Staphylothermus</taxon>
    </lineage>
</organism>
<comment type="caution">
    <text evidence="1">The sequence shown here is derived from an EMBL/GenBank/DDBJ whole genome shotgun (WGS) entry which is preliminary data.</text>
</comment>
<sequence>MIKKVPWKNGFINIDFNVDRLKIIALNNMFEARPRTILVNKFSEYRESNVRKKYIYVYFNEELKPFNNGEDVVNPDRGFEFYEIKYTKTDYDEYYTIIPPSSFLYDYIVLTSSELGIVMSVKRRVFYEKIDNTLIIYTV</sequence>
<reference evidence="1" key="1">
    <citation type="journal article" date="2020" name="mSystems">
        <title>Genome- and Community-Level Interaction Insights into Carbon Utilization and Element Cycling Functions of Hydrothermarchaeota in Hydrothermal Sediment.</title>
        <authorList>
            <person name="Zhou Z."/>
            <person name="Liu Y."/>
            <person name="Xu W."/>
            <person name="Pan J."/>
            <person name="Luo Z.H."/>
            <person name="Li M."/>
        </authorList>
    </citation>
    <scope>NUCLEOTIDE SEQUENCE [LARGE SCALE GENOMIC DNA]</scope>
    <source>
        <strain evidence="1">SpSt-642</strain>
    </source>
</reference>
<dbReference type="EMBL" id="DTBJ01000005">
    <property type="protein sequence ID" value="HGM58032.1"/>
    <property type="molecule type" value="Genomic_DNA"/>
</dbReference>
<gene>
    <name evidence="1" type="ORF">ENU14_00340</name>
</gene>
<proteinExistence type="predicted"/>